<dbReference type="Gene3D" id="2.60.120.260">
    <property type="entry name" value="Galactose-binding domain-like"/>
    <property type="match status" value="1"/>
</dbReference>
<name>A0A8F9TVN8_9BACT</name>
<feature type="region of interest" description="Disordered" evidence="1">
    <location>
        <begin position="34"/>
        <end position="56"/>
    </location>
</feature>
<evidence type="ECO:0000256" key="1">
    <source>
        <dbReference type="SAM" id="MobiDB-lite"/>
    </source>
</evidence>
<sequence length="222" mass="23144">MKLLLLALALTSVSALAAPKNQLQNADFSKLKPGAAPGKPWHTSGPAEGVEVAAGSPDAATGSGWVHLRDDSAEAGATLRQSFNAMPSGSLSLKLHAAPTHHAPVGIYLGTGAVSSPEDRVIELKTNGRGVFQIGSAGEREASPITLVPGVTTWLFVQWKPNSAGDNLDVVYGTVDNNGQLLTSQRLQLPVKPDPISALRITTDKSASGADFYVTDLRVMSL</sequence>
<gene>
    <name evidence="3" type="ORF">K0B96_17010</name>
</gene>
<reference evidence="3" key="1">
    <citation type="submission" date="2021-08" db="EMBL/GenBank/DDBJ databases">
        <title>Genome of a novel bacterium of the phylum Verrucomicrobia, Oleiharenicola sp. KSB-15.</title>
        <authorList>
            <person name="Chung J.-H."/>
            <person name="Ahn J.-H."/>
            <person name="Yoon Y."/>
            <person name="Kim D.-Y."/>
            <person name="An S.-H."/>
            <person name="Park I."/>
            <person name="Yeon J."/>
        </authorList>
    </citation>
    <scope>NUCLEOTIDE SEQUENCE</scope>
    <source>
        <strain evidence="3">KSB-15</strain>
    </source>
</reference>
<proteinExistence type="predicted"/>
<organism evidence="3 4">
    <name type="scientific">Horticoccus luteus</name>
    <dbReference type="NCBI Taxonomy" id="2862869"/>
    <lineage>
        <taxon>Bacteria</taxon>
        <taxon>Pseudomonadati</taxon>
        <taxon>Verrucomicrobiota</taxon>
        <taxon>Opitutia</taxon>
        <taxon>Opitutales</taxon>
        <taxon>Opitutaceae</taxon>
        <taxon>Horticoccus</taxon>
    </lineage>
</organism>
<dbReference type="RefSeq" id="WP_220162235.1">
    <property type="nucleotide sequence ID" value="NZ_CP080507.1"/>
</dbReference>
<keyword evidence="4" id="KW-1185">Reference proteome</keyword>
<dbReference type="KEGG" id="ole:K0B96_17010"/>
<evidence type="ECO:0000313" key="4">
    <source>
        <dbReference type="Proteomes" id="UP000825051"/>
    </source>
</evidence>
<evidence type="ECO:0000313" key="3">
    <source>
        <dbReference type="EMBL" id="QYM78980.1"/>
    </source>
</evidence>
<evidence type="ECO:0000256" key="2">
    <source>
        <dbReference type="SAM" id="SignalP"/>
    </source>
</evidence>
<feature type="chain" id="PRO_5034391932" evidence="2">
    <location>
        <begin position="18"/>
        <end position="222"/>
    </location>
</feature>
<protein>
    <submittedName>
        <fullName evidence="3">Uncharacterized protein</fullName>
    </submittedName>
</protein>
<feature type="signal peptide" evidence="2">
    <location>
        <begin position="1"/>
        <end position="17"/>
    </location>
</feature>
<dbReference type="Proteomes" id="UP000825051">
    <property type="component" value="Chromosome"/>
</dbReference>
<dbReference type="AlphaFoldDB" id="A0A8F9TVN8"/>
<dbReference type="EMBL" id="CP080507">
    <property type="protein sequence ID" value="QYM78980.1"/>
    <property type="molecule type" value="Genomic_DNA"/>
</dbReference>
<keyword evidence="2" id="KW-0732">Signal</keyword>
<accession>A0A8F9TVN8</accession>